<dbReference type="RefSeq" id="WP_024565733.1">
    <property type="nucleotide sequence ID" value="NZ_CP007547.1"/>
</dbReference>
<dbReference type="STRING" id="1338011.BD94_2963"/>
<dbReference type="GO" id="GO:0003700">
    <property type="term" value="F:DNA-binding transcription factor activity"/>
    <property type="evidence" value="ECO:0007669"/>
    <property type="project" value="InterPro"/>
</dbReference>
<gene>
    <name evidence="5" type="ORF">BD94_2963</name>
</gene>
<dbReference type="PRINTS" id="PR00032">
    <property type="entry name" value="HTHARAC"/>
</dbReference>
<feature type="domain" description="HTH araC/xylS-type" evidence="4">
    <location>
        <begin position="191"/>
        <end position="289"/>
    </location>
</feature>
<accession>A0A077EJN5</accession>
<dbReference type="PANTHER" id="PTHR43280:SF32">
    <property type="entry name" value="TRANSCRIPTIONAL REGULATORY PROTEIN"/>
    <property type="match status" value="1"/>
</dbReference>
<protein>
    <submittedName>
        <fullName evidence="5">Transcriptional regulator, AraC family</fullName>
    </submittedName>
</protein>
<dbReference type="KEGG" id="eao:BD94_2963"/>
<name>A0A077EJN5_9FLAO</name>
<dbReference type="Pfam" id="PF12833">
    <property type="entry name" value="HTH_18"/>
    <property type="match status" value="1"/>
</dbReference>
<evidence type="ECO:0000256" key="3">
    <source>
        <dbReference type="ARBA" id="ARBA00023163"/>
    </source>
</evidence>
<evidence type="ECO:0000313" key="5">
    <source>
        <dbReference type="EMBL" id="AIL46738.1"/>
    </source>
</evidence>
<dbReference type="InterPro" id="IPR018062">
    <property type="entry name" value="HTH_AraC-typ_CS"/>
</dbReference>
<dbReference type="SUPFAM" id="SSF46689">
    <property type="entry name" value="Homeodomain-like"/>
    <property type="match status" value="1"/>
</dbReference>
<dbReference type="HOGENOM" id="CLU_000445_88_2_10"/>
<dbReference type="Proteomes" id="UP000028933">
    <property type="component" value="Chromosome"/>
</dbReference>
<dbReference type="InterPro" id="IPR020449">
    <property type="entry name" value="Tscrpt_reg_AraC-type_HTH"/>
</dbReference>
<dbReference type="InterPro" id="IPR009057">
    <property type="entry name" value="Homeodomain-like_sf"/>
</dbReference>
<sequence length="296" mass="33783">MAKIKRITPTDFRGQYMPEISSDFAILKTPIQVHDIAKTSGFIKVPTPLHRPEFNFIVHITKGNAKQQVDANLVPIKEDEILFVRQGNVTSLVEVSPDAAGHMILFEDQTLNQLLSKQELIKLFSANVVIHLPKESSIWLNSLFELLTTEIYQQDPNLGICYSLFQAGLQKIFTSAKELNKNMNRSAEITFNFKELVYKNYLEHKSVPFYANALSVSENYLHRCIKETIGEAPKEWINKVSILQSQLLLQDLTKSISEIAFELNYGDPSYFGRLFKKITGVTPSEYRTAFMQDLSE</sequence>
<evidence type="ECO:0000313" key="6">
    <source>
        <dbReference type="Proteomes" id="UP000028933"/>
    </source>
</evidence>
<evidence type="ECO:0000256" key="2">
    <source>
        <dbReference type="ARBA" id="ARBA00023125"/>
    </source>
</evidence>
<keyword evidence="3" id="KW-0804">Transcription</keyword>
<keyword evidence="1" id="KW-0805">Transcription regulation</keyword>
<proteinExistence type="predicted"/>
<dbReference type="SMART" id="SM00342">
    <property type="entry name" value="HTH_ARAC"/>
    <property type="match status" value="1"/>
</dbReference>
<dbReference type="PANTHER" id="PTHR43280">
    <property type="entry name" value="ARAC-FAMILY TRANSCRIPTIONAL REGULATOR"/>
    <property type="match status" value="1"/>
</dbReference>
<evidence type="ECO:0000259" key="4">
    <source>
        <dbReference type="PROSITE" id="PS01124"/>
    </source>
</evidence>
<dbReference type="eggNOG" id="COG2207">
    <property type="taxonomic scope" value="Bacteria"/>
</dbReference>
<dbReference type="EMBL" id="CP007547">
    <property type="protein sequence ID" value="AIL46738.1"/>
    <property type="molecule type" value="Genomic_DNA"/>
</dbReference>
<dbReference type="AlphaFoldDB" id="A0A077EJN5"/>
<keyword evidence="2" id="KW-0238">DNA-binding</keyword>
<dbReference type="PROSITE" id="PS01124">
    <property type="entry name" value="HTH_ARAC_FAMILY_2"/>
    <property type="match status" value="1"/>
</dbReference>
<dbReference type="Gene3D" id="1.10.10.60">
    <property type="entry name" value="Homeodomain-like"/>
    <property type="match status" value="1"/>
</dbReference>
<reference evidence="5 6" key="1">
    <citation type="journal article" date="2013" name="Lancet">
        <title>First case of E anophelis outbreak in an intensive-care unit.</title>
        <authorList>
            <person name="Teo J."/>
            <person name="Tan S.Y."/>
            <person name="Tay M."/>
            <person name="Ding Y."/>
            <person name="Kjelleberg S."/>
            <person name="Givskov M."/>
            <person name="Lin R.T."/>
            <person name="Yang L."/>
        </authorList>
    </citation>
    <scope>NUCLEOTIDE SEQUENCE [LARGE SCALE GENOMIC DNA]</scope>
    <source>
        <strain evidence="5 6">NUHP1</strain>
    </source>
</reference>
<dbReference type="PROSITE" id="PS00041">
    <property type="entry name" value="HTH_ARAC_FAMILY_1"/>
    <property type="match status" value="1"/>
</dbReference>
<dbReference type="GO" id="GO:0043565">
    <property type="term" value="F:sequence-specific DNA binding"/>
    <property type="evidence" value="ECO:0007669"/>
    <property type="project" value="InterPro"/>
</dbReference>
<organism evidence="5 6">
    <name type="scientific">Elizabethkingia anophelis NUHP1</name>
    <dbReference type="NCBI Taxonomy" id="1338011"/>
    <lineage>
        <taxon>Bacteria</taxon>
        <taxon>Pseudomonadati</taxon>
        <taxon>Bacteroidota</taxon>
        <taxon>Flavobacteriia</taxon>
        <taxon>Flavobacteriales</taxon>
        <taxon>Weeksellaceae</taxon>
        <taxon>Elizabethkingia</taxon>
    </lineage>
</organism>
<dbReference type="InterPro" id="IPR018060">
    <property type="entry name" value="HTH_AraC"/>
</dbReference>
<evidence type="ECO:0000256" key="1">
    <source>
        <dbReference type="ARBA" id="ARBA00023015"/>
    </source>
</evidence>